<name>A0A6G1IVL0_9PLEO</name>
<protein>
    <submittedName>
        <fullName evidence="2">Putative 3-demethylubiquinone-9 3-methyltransferase</fullName>
    </submittedName>
</protein>
<dbReference type="PANTHER" id="PTHR33990:SF2">
    <property type="entry name" value="PHNB-LIKE DOMAIN-CONTAINING PROTEIN"/>
    <property type="match status" value="1"/>
</dbReference>
<proteinExistence type="predicted"/>
<dbReference type="AlphaFoldDB" id="A0A6G1IVL0"/>
<dbReference type="InterPro" id="IPR028973">
    <property type="entry name" value="PhnB-like"/>
</dbReference>
<keyword evidence="3" id="KW-1185">Reference proteome</keyword>
<sequence>MSFAKITICLWFDTQAEDAANFYVSIFPNSKILSIQHYTSVGQEFHKKEPGSVMVVNFILNNHPFIAFNGGADYFRSGASSFMIHCDDQEEVDHYWDKLSPGGDETKQVCGWLADKWGVGWNVVPNGLEEMMKDKDPEKVKRVTAAMMAMKKLDIEGLQKAFEGSAEDE</sequence>
<dbReference type="Gene3D" id="3.10.180.10">
    <property type="entry name" value="2,3-Dihydroxybiphenyl 1,2-Dioxygenase, domain 1"/>
    <property type="match status" value="1"/>
</dbReference>
<evidence type="ECO:0000313" key="2">
    <source>
        <dbReference type="EMBL" id="KAF2682282.1"/>
    </source>
</evidence>
<evidence type="ECO:0000259" key="1">
    <source>
        <dbReference type="Pfam" id="PF06983"/>
    </source>
</evidence>
<dbReference type="PANTHER" id="PTHR33990">
    <property type="entry name" value="PROTEIN YJDN-RELATED"/>
    <property type="match status" value="1"/>
</dbReference>
<dbReference type="EMBL" id="MU005588">
    <property type="protein sequence ID" value="KAF2682282.1"/>
    <property type="molecule type" value="Genomic_DNA"/>
</dbReference>
<feature type="domain" description="PhnB-like" evidence="1">
    <location>
        <begin position="5"/>
        <end position="124"/>
    </location>
</feature>
<gene>
    <name evidence="2" type="ORF">K458DRAFT_342745</name>
</gene>
<dbReference type="PIRSF" id="PIRSF021700">
    <property type="entry name" value="3_dmu_93_MTrfase"/>
    <property type="match status" value="1"/>
</dbReference>
<keyword evidence="2" id="KW-0830">Ubiquinone</keyword>
<dbReference type="GO" id="GO:0032259">
    <property type="term" value="P:methylation"/>
    <property type="evidence" value="ECO:0007669"/>
    <property type="project" value="UniProtKB-KW"/>
</dbReference>
<dbReference type="OrthoDB" id="10255422at2759"/>
<dbReference type="CDD" id="cd06588">
    <property type="entry name" value="PhnB_like"/>
    <property type="match status" value="1"/>
</dbReference>
<evidence type="ECO:0000313" key="3">
    <source>
        <dbReference type="Proteomes" id="UP000799291"/>
    </source>
</evidence>
<dbReference type="InterPro" id="IPR029068">
    <property type="entry name" value="Glyas_Bleomycin-R_OHBP_Dase"/>
</dbReference>
<reference evidence="2" key="1">
    <citation type="journal article" date="2020" name="Stud. Mycol.">
        <title>101 Dothideomycetes genomes: a test case for predicting lifestyles and emergence of pathogens.</title>
        <authorList>
            <person name="Haridas S."/>
            <person name="Albert R."/>
            <person name="Binder M."/>
            <person name="Bloem J."/>
            <person name="Labutti K."/>
            <person name="Salamov A."/>
            <person name="Andreopoulos B."/>
            <person name="Baker S."/>
            <person name="Barry K."/>
            <person name="Bills G."/>
            <person name="Bluhm B."/>
            <person name="Cannon C."/>
            <person name="Castanera R."/>
            <person name="Culley D."/>
            <person name="Daum C."/>
            <person name="Ezra D."/>
            <person name="Gonzalez J."/>
            <person name="Henrissat B."/>
            <person name="Kuo A."/>
            <person name="Liang C."/>
            <person name="Lipzen A."/>
            <person name="Lutzoni F."/>
            <person name="Magnuson J."/>
            <person name="Mondo S."/>
            <person name="Nolan M."/>
            <person name="Ohm R."/>
            <person name="Pangilinan J."/>
            <person name="Park H.-J."/>
            <person name="Ramirez L."/>
            <person name="Alfaro M."/>
            <person name="Sun H."/>
            <person name="Tritt A."/>
            <person name="Yoshinaga Y."/>
            <person name="Zwiers L.-H."/>
            <person name="Turgeon B."/>
            <person name="Goodwin S."/>
            <person name="Spatafora J."/>
            <person name="Crous P."/>
            <person name="Grigoriev I."/>
        </authorList>
    </citation>
    <scope>NUCLEOTIDE SEQUENCE</scope>
    <source>
        <strain evidence="2">CBS 122367</strain>
    </source>
</reference>
<dbReference type="InterPro" id="IPR009725">
    <property type="entry name" value="3_dmu_93_MTrfase"/>
</dbReference>
<accession>A0A6G1IVL0</accession>
<dbReference type="GO" id="GO:0008168">
    <property type="term" value="F:methyltransferase activity"/>
    <property type="evidence" value="ECO:0007669"/>
    <property type="project" value="UniProtKB-KW"/>
</dbReference>
<dbReference type="Pfam" id="PF06983">
    <property type="entry name" value="3-dmu-9_3-mt"/>
    <property type="match status" value="1"/>
</dbReference>
<dbReference type="SUPFAM" id="SSF54593">
    <property type="entry name" value="Glyoxalase/Bleomycin resistance protein/Dihydroxybiphenyl dioxygenase"/>
    <property type="match status" value="1"/>
</dbReference>
<dbReference type="Proteomes" id="UP000799291">
    <property type="component" value="Unassembled WGS sequence"/>
</dbReference>
<organism evidence="2 3">
    <name type="scientific">Lentithecium fluviatile CBS 122367</name>
    <dbReference type="NCBI Taxonomy" id="1168545"/>
    <lineage>
        <taxon>Eukaryota</taxon>
        <taxon>Fungi</taxon>
        <taxon>Dikarya</taxon>
        <taxon>Ascomycota</taxon>
        <taxon>Pezizomycotina</taxon>
        <taxon>Dothideomycetes</taxon>
        <taxon>Pleosporomycetidae</taxon>
        <taxon>Pleosporales</taxon>
        <taxon>Massarineae</taxon>
        <taxon>Lentitheciaceae</taxon>
        <taxon>Lentithecium</taxon>
    </lineage>
</organism>
<keyword evidence="2" id="KW-0808">Transferase</keyword>
<keyword evidence="2" id="KW-0489">Methyltransferase</keyword>